<dbReference type="InterPro" id="IPR011711">
    <property type="entry name" value="GntR_C"/>
</dbReference>
<evidence type="ECO:0000256" key="2">
    <source>
        <dbReference type="ARBA" id="ARBA00023125"/>
    </source>
</evidence>
<dbReference type="Gene3D" id="1.10.10.10">
    <property type="entry name" value="Winged helix-like DNA-binding domain superfamily/Winged helix DNA-binding domain"/>
    <property type="match status" value="1"/>
</dbReference>
<dbReference type="PANTHER" id="PTHR43537">
    <property type="entry name" value="TRANSCRIPTIONAL REGULATOR, GNTR FAMILY"/>
    <property type="match status" value="1"/>
</dbReference>
<dbReference type="PANTHER" id="PTHR43537:SF41">
    <property type="entry name" value="TRANSCRIPTIONAL REGULATORY PROTEIN"/>
    <property type="match status" value="1"/>
</dbReference>
<evidence type="ECO:0000256" key="3">
    <source>
        <dbReference type="ARBA" id="ARBA00023163"/>
    </source>
</evidence>
<feature type="domain" description="HTH gntR-type" evidence="4">
    <location>
        <begin position="15"/>
        <end position="82"/>
    </location>
</feature>
<dbReference type="InterPro" id="IPR036388">
    <property type="entry name" value="WH-like_DNA-bd_sf"/>
</dbReference>
<keyword evidence="3" id="KW-0804">Transcription</keyword>
<dbReference type="Pfam" id="PF07729">
    <property type="entry name" value="FCD"/>
    <property type="match status" value="1"/>
</dbReference>
<dbReference type="EMBL" id="CP024770">
    <property type="protein sequence ID" value="QGY33232.1"/>
    <property type="molecule type" value="Genomic_DNA"/>
</dbReference>
<dbReference type="SUPFAM" id="SSF46785">
    <property type="entry name" value="Winged helix' DNA-binding domain"/>
    <property type="match status" value="1"/>
</dbReference>
<keyword evidence="2" id="KW-0238">DNA-binding</keyword>
<dbReference type="SMART" id="SM00345">
    <property type="entry name" value="HTH_GNTR"/>
    <property type="match status" value="1"/>
</dbReference>
<protein>
    <submittedName>
        <fullName evidence="5">GntR family transcriptional regulator</fullName>
    </submittedName>
</protein>
<dbReference type="GO" id="GO:0003677">
    <property type="term" value="F:DNA binding"/>
    <property type="evidence" value="ECO:0007669"/>
    <property type="project" value="UniProtKB-KW"/>
</dbReference>
<proteinExistence type="predicted"/>
<dbReference type="PROSITE" id="PS50949">
    <property type="entry name" value="HTH_GNTR"/>
    <property type="match status" value="1"/>
</dbReference>
<dbReference type="InterPro" id="IPR000524">
    <property type="entry name" value="Tscrpt_reg_HTH_GntR"/>
</dbReference>
<evidence type="ECO:0000259" key="4">
    <source>
        <dbReference type="PROSITE" id="PS50949"/>
    </source>
</evidence>
<evidence type="ECO:0000313" key="5">
    <source>
        <dbReference type="EMBL" id="QGY33232.1"/>
    </source>
</evidence>
<keyword evidence="5" id="KW-0614">Plasmid</keyword>
<dbReference type="Proteomes" id="UP000502005">
    <property type="component" value="Plasmid pNE1B"/>
</dbReference>
<dbReference type="GO" id="GO:0003700">
    <property type="term" value="F:DNA-binding transcription factor activity"/>
    <property type="evidence" value="ECO:0007669"/>
    <property type="project" value="InterPro"/>
</dbReference>
<dbReference type="Pfam" id="PF00392">
    <property type="entry name" value="GntR"/>
    <property type="match status" value="1"/>
</dbReference>
<evidence type="ECO:0000256" key="1">
    <source>
        <dbReference type="ARBA" id="ARBA00023015"/>
    </source>
</evidence>
<sequence>MIYRLKSVPDISSSPSASIIIAQYLKEAIVSGMLVDHQPIRQDKIAALFNVSKIPVREALKTLEAEGFVKFNRNRGAIVAGITEHELLQFFEIRAVLESTITRIAVPKMDSENFAQLMNACEAFRQEEDPTRWAELNWALHASIYIAAERPHMLKLIRSVYDKVERYMRVQLAVPDGMAQADREHREIYSACKDGDADEAARLIHDHVVGVCTDLQRKLTAGKAFSASADSEF</sequence>
<dbReference type="SUPFAM" id="SSF48008">
    <property type="entry name" value="GntR ligand-binding domain-like"/>
    <property type="match status" value="1"/>
</dbReference>
<keyword evidence="1" id="KW-0805">Transcription regulation</keyword>
<dbReference type="SMART" id="SM00895">
    <property type="entry name" value="FCD"/>
    <property type="match status" value="1"/>
</dbReference>
<dbReference type="InterPro" id="IPR036390">
    <property type="entry name" value="WH_DNA-bd_sf"/>
</dbReference>
<accession>A0A6B9G9R5</accession>
<reference evidence="5 6" key="1">
    <citation type="submission" date="2017-11" db="EMBL/GenBank/DDBJ databases">
        <title>Genome sequence of Pantoea cypripedii NE1.</title>
        <authorList>
            <person name="Nascimento F.X."/>
        </authorList>
    </citation>
    <scope>NUCLEOTIDE SEQUENCE [LARGE SCALE GENOMIC DNA]</scope>
    <source>
        <strain evidence="5 6">NE1</strain>
        <plasmid evidence="6">pne1b</plasmid>
    </source>
</reference>
<dbReference type="Gene3D" id="1.20.120.530">
    <property type="entry name" value="GntR ligand-binding domain-like"/>
    <property type="match status" value="1"/>
</dbReference>
<dbReference type="AlphaFoldDB" id="A0A6B9G9R5"/>
<evidence type="ECO:0000313" key="6">
    <source>
        <dbReference type="Proteomes" id="UP000502005"/>
    </source>
</evidence>
<organism evidence="5 6">
    <name type="scientific">Pantoea cypripedii</name>
    <name type="common">Pectobacterium cypripedii</name>
    <name type="synonym">Erwinia cypripedii</name>
    <dbReference type="NCBI Taxonomy" id="55209"/>
    <lineage>
        <taxon>Bacteria</taxon>
        <taxon>Pseudomonadati</taxon>
        <taxon>Pseudomonadota</taxon>
        <taxon>Gammaproteobacteria</taxon>
        <taxon>Enterobacterales</taxon>
        <taxon>Erwiniaceae</taxon>
        <taxon>Pantoea</taxon>
    </lineage>
</organism>
<dbReference type="InterPro" id="IPR008920">
    <property type="entry name" value="TF_FadR/GntR_C"/>
</dbReference>
<geneLocation type="plasmid" evidence="6">
    <name>pne1b</name>
</geneLocation>
<name>A0A6B9G9R5_PANCY</name>
<gene>
    <name evidence="5" type="ORF">CUN67_30450</name>
</gene>